<organism evidence="1 2">
    <name type="scientific">Blastomyces parvus</name>
    <dbReference type="NCBI Taxonomy" id="2060905"/>
    <lineage>
        <taxon>Eukaryota</taxon>
        <taxon>Fungi</taxon>
        <taxon>Dikarya</taxon>
        <taxon>Ascomycota</taxon>
        <taxon>Pezizomycotina</taxon>
        <taxon>Eurotiomycetes</taxon>
        <taxon>Eurotiomycetidae</taxon>
        <taxon>Onygenales</taxon>
        <taxon>Ajellomycetaceae</taxon>
        <taxon>Blastomyces</taxon>
    </lineage>
</organism>
<gene>
    <name evidence="1" type="ORF">GX51_02713</name>
</gene>
<reference evidence="1 2" key="1">
    <citation type="submission" date="2017-10" db="EMBL/GenBank/DDBJ databases">
        <title>Comparative genomics in systemic dimorphic fungi from Ajellomycetaceae.</title>
        <authorList>
            <person name="Munoz J.F."/>
            <person name="Mcewen J.G."/>
            <person name="Clay O.K."/>
            <person name="Cuomo C.A."/>
        </authorList>
    </citation>
    <scope>NUCLEOTIDE SEQUENCE [LARGE SCALE GENOMIC DNA]</scope>
    <source>
        <strain evidence="1 2">UAMH130</strain>
    </source>
</reference>
<comment type="caution">
    <text evidence="1">The sequence shown here is derived from an EMBL/GenBank/DDBJ whole genome shotgun (WGS) entry which is preliminary data.</text>
</comment>
<keyword evidence="2" id="KW-1185">Reference proteome</keyword>
<proteinExistence type="predicted"/>
<dbReference type="Proteomes" id="UP000224080">
    <property type="component" value="Unassembled WGS sequence"/>
</dbReference>
<dbReference type="EMBL" id="PDNC01000026">
    <property type="protein sequence ID" value="PGH05932.1"/>
    <property type="molecule type" value="Genomic_DNA"/>
</dbReference>
<protein>
    <submittedName>
        <fullName evidence="1">Uncharacterized protein</fullName>
    </submittedName>
</protein>
<evidence type="ECO:0000313" key="2">
    <source>
        <dbReference type="Proteomes" id="UP000224080"/>
    </source>
</evidence>
<dbReference type="AlphaFoldDB" id="A0A2B7XB31"/>
<accession>A0A2B7XB31</accession>
<sequence>MVDGPRPAACRRSSPSKLSTAYVVWSKQPQKMTGYFIQARTAILKGHGRLPSSISPSLPSLEEYDLVGRLQIHRAGAQNVLKPMKGRACGSCFWELSCCRNNQNNSLPFVRVLAQIDIIFHEESVQPGLITASLKSSGPLAMTGWQMCPRSGVRHRRLMLHFSAATWQAHTQ</sequence>
<name>A0A2B7XB31_9EURO</name>
<evidence type="ECO:0000313" key="1">
    <source>
        <dbReference type="EMBL" id="PGH05932.1"/>
    </source>
</evidence>